<evidence type="ECO:0000313" key="2">
    <source>
        <dbReference type="EMBL" id="MFC0812315.1"/>
    </source>
</evidence>
<protein>
    <submittedName>
        <fullName evidence="2">Urea ABC transporter substrate-binding protein</fullName>
    </submittedName>
</protein>
<dbReference type="CDD" id="cd06355">
    <property type="entry name" value="PBP1_FmdD-like"/>
    <property type="match status" value="1"/>
</dbReference>
<organism evidence="2 3">
    <name type="scientific">Paracoccus panacisoli</name>
    <dbReference type="NCBI Taxonomy" id="1510163"/>
    <lineage>
        <taxon>Bacteria</taxon>
        <taxon>Pseudomonadati</taxon>
        <taxon>Pseudomonadota</taxon>
        <taxon>Alphaproteobacteria</taxon>
        <taxon>Rhodobacterales</taxon>
        <taxon>Paracoccaceae</taxon>
        <taxon>Paracoccus</taxon>
    </lineage>
</organism>
<keyword evidence="1" id="KW-0732">Signal</keyword>
<dbReference type="RefSeq" id="WP_394319948.1">
    <property type="nucleotide sequence ID" value="NZ_JBHMQU010000043.1"/>
</dbReference>
<sequence>MNRYTHLMAGAALALALAGPAAAADDTIKIGVLHSLSGTMAISETTLKDTVLMMVDQQNAKGGLLGKKIEAVVVDPASDWPLFAEKARELISVQGVDAIFGCWTSVSRKSVLPVVEELNGLLFYPVQYEGEESSKNVIYTGAAPNQQAIPAVDYMADELGVEKWALLGTDYVYPRTTNTILESYLKSKGVAQGDIFVNYTPFGHSDWSKIVADVVALGKDGKKVGVVSTINGDANVGFYKELAAAGVSAEDIPVMAFSVGEEELSGLDTKNLAGHLAAWNYFQSADTPENKAFIEGWHKFTGNDKRVTNDPMEATKLGFEAWVKAVEKAGSTDTDKVLDAIVGVEVPNLTGGVAKVLPNHHLTKPVLIGEIRDDGQFDIVSQTEPVAGDAWTDFLPESAKLDADWPGKKCGMWNTETQSCVQVKSNY</sequence>
<dbReference type="Proteomes" id="UP001589920">
    <property type="component" value="Unassembled WGS sequence"/>
</dbReference>
<keyword evidence="3" id="KW-1185">Reference proteome</keyword>
<dbReference type="PANTHER" id="PTHR47628">
    <property type="match status" value="1"/>
</dbReference>
<feature type="chain" id="PRO_5046279604" evidence="1">
    <location>
        <begin position="24"/>
        <end position="427"/>
    </location>
</feature>
<accession>A0ABV6T4Z4</accession>
<comment type="caution">
    <text evidence="2">The sequence shown here is derived from an EMBL/GenBank/DDBJ whole genome shotgun (WGS) entry which is preliminary data.</text>
</comment>
<dbReference type="Pfam" id="PF13433">
    <property type="entry name" value="Peripla_BP_5"/>
    <property type="match status" value="1"/>
</dbReference>
<evidence type="ECO:0000256" key="1">
    <source>
        <dbReference type="SAM" id="SignalP"/>
    </source>
</evidence>
<dbReference type="SUPFAM" id="SSF53822">
    <property type="entry name" value="Periplasmic binding protein-like I"/>
    <property type="match status" value="1"/>
</dbReference>
<reference evidence="2 3" key="1">
    <citation type="submission" date="2024-09" db="EMBL/GenBank/DDBJ databases">
        <authorList>
            <person name="Sun Q."/>
            <person name="Mori K."/>
        </authorList>
    </citation>
    <scope>NUCLEOTIDE SEQUENCE [LARGE SCALE GENOMIC DNA]</scope>
    <source>
        <strain evidence="2 3">KCTC 42086</strain>
    </source>
</reference>
<feature type="signal peptide" evidence="1">
    <location>
        <begin position="1"/>
        <end position="23"/>
    </location>
</feature>
<dbReference type="InterPro" id="IPR017777">
    <property type="entry name" value="ABC_urea-bd_UrtA"/>
</dbReference>
<proteinExistence type="predicted"/>
<dbReference type="EMBL" id="JBHMQU010000043">
    <property type="protein sequence ID" value="MFC0812315.1"/>
    <property type="molecule type" value="Genomic_DNA"/>
</dbReference>
<evidence type="ECO:0000313" key="3">
    <source>
        <dbReference type="Proteomes" id="UP001589920"/>
    </source>
</evidence>
<dbReference type="InterPro" id="IPR028082">
    <property type="entry name" value="Peripla_BP_I"/>
</dbReference>
<name>A0ABV6T4Z4_9RHOB</name>
<dbReference type="NCBIfam" id="TIGR03407">
    <property type="entry name" value="urea_ABC_UrtA"/>
    <property type="match status" value="1"/>
</dbReference>
<dbReference type="PANTHER" id="PTHR47628:SF1">
    <property type="entry name" value="ALIPHATIC AMIDASE EXPRESSION-REGULATING PROTEIN"/>
    <property type="match status" value="1"/>
</dbReference>
<dbReference type="Gene3D" id="3.40.50.2300">
    <property type="match status" value="2"/>
</dbReference>
<gene>
    <name evidence="2" type="primary">urtA</name>
    <name evidence="2" type="ORF">ACFHYO_09340</name>
</gene>